<dbReference type="Proteomes" id="UP000250245">
    <property type="component" value="Unassembled WGS sequence"/>
</dbReference>
<dbReference type="GO" id="GO:0051287">
    <property type="term" value="F:NAD binding"/>
    <property type="evidence" value="ECO:0007669"/>
    <property type="project" value="InterPro"/>
</dbReference>
<sequence>MKNNLQKLLVTPTSFASAELKFARKLLEESGYEVTYNQSGKPLDADQLVKAARDCVGVLAGLDDFSTPVLNQLPDLRVISRYGVGVDRVDLRTAGDNGVIVTNTPGANSTAVAEMALSSMFTLARHVSQLNETTRRGQWLRVVGTELSQATLGIVGYGSIGRALRRLVTGLEMKVLVYDPFFDPDTDPTVQGVELAELVRESNFISLHLPLTPATEHLFDDSMFRLMSPGTFLINTSRGGIIDESAAVVALEAGQLAGLALDAYEQEPPSPEHELFRFSNVIATPHSGAQTVQSRIRMARGAVDNLLRALAGESVTNLAAEAVS</sequence>
<accession>A0A2X2YK61</accession>
<evidence type="ECO:0000256" key="1">
    <source>
        <dbReference type="ARBA" id="ARBA00005854"/>
    </source>
</evidence>
<dbReference type="EC" id="1.1.1.79" evidence="8"/>
<dbReference type="InterPro" id="IPR006140">
    <property type="entry name" value="D-isomer_DH_NAD-bd"/>
</dbReference>
<dbReference type="RefSeq" id="WP_004007863.1">
    <property type="nucleotide sequence ID" value="NZ_CP068112.1"/>
</dbReference>
<evidence type="ECO:0000259" key="6">
    <source>
        <dbReference type="Pfam" id="PF02826"/>
    </source>
</evidence>
<dbReference type="PANTHER" id="PTHR10996:SF178">
    <property type="entry name" value="2-HYDROXYACID DEHYDROGENASE YGL185C-RELATED"/>
    <property type="match status" value="1"/>
</dbReference>
<keyword evidence="8" id="KW-0670">Pyruvate</keyword>
<evidence type="ECO:0000256" key="2">
    <source>
        <dbReference type="ARBA" id="ARBA00023002"/>
    </source>
</evidence>
<feature type="domain" description="D-isomer specific 2-hydroxyacid dehydrogenase catalytic" evidence="5">
    <location>
        <begin position="23"/>
        <end position="318"/>
    </location>
</feature>
<comment type="similarity">
    <text evidence="1 4">Belongs to the D-isomer specific 2-hydroxyacid dehydrogenase family.</text>
</comment>
<reference evidence="8 9" key="1">
    <citation type="submission" date="2018-06" db="EMBL/GenBank/DDBJ databases">
        <authorList>
            <consortium name="Pathogen Informatics"/>
            <person name="Doyle S."/>
        </authorList>
    </citation>
    <scope>NUCLEOTIDE SEQUENCE [LARGE SCALE GENOMIC DNA]</scope>
    <source>
        <strain evidence="8 9">NCTC11820</strain>
    </source>
</reference>
<keyword evidence="3" id="KW-0520">NAD</keyword>
<evidence type="ECO:0000313" key="7">
    <source>
        <dbReference type="EMBL" id="NMW86189.1"/>
    </source>
</evidence>
<organism evidence="8 9">
    <name type="scientific">Mobiluncus curtisii</name>
    <dbReference type="NCBI Taxonomy" id="2051"/>
    <lineage>
        <taxon>Bacteria</taxon>
        <taxon>Bacillati</taxon>
        <taxon>Actinomycetota</taxon>
        <taxon>Actinomycetes</taxon>
        <taxon>Actinomycetales</taxon>
        <taxon>Actinomycetaceae</taxon>
        <taxon>Mobiluncus</taxon>
    </lineage>
</organism>
<dbReference type="EMBL" id="JABCUI010000001">
    <property type="protein sequence ID" value="NMW86189.1"/>
    <property type="molecule type" value="Genomic_DNA"/>
</dbReference>
<dbReference type="SUPFAM" id="SSF52283">
    <property type="entry name" value="Formate/glycerate dehydrogenase catalytic domain-like"/>
    <property type="match status" value="1"/>
</dbReference>
<dbReference type="CDD" id="cd12172">
    <property type="entry name" value="PGDH_like_2"/>
    <property type="match status" value="1"/>
</dbReference>
<dbReference type="AlphaFoldDB" id="A0A2X2YK61"/>
<dbReference type="InterPro" id="IPR036291">
    <property type="entry name" value="NAD(P)-bd_dom_sf"/>
</dbReference>
<dbReference type="Gene3D" id="3.40.50.720">
    <property type="entry name" value="NAD(P)-binding Rossmann-like Domain"/>
    <property type="match status" value="2"/>
</dbReference>
<dbReference type="GO" id="GO:0030267">
    <property type="term" value="F:glyoxylate reductase (NADPH) activity"/>
    <property type="evidence" value="ECO:0007669"/>
    <property type="project" value="UniProtKB-EC"/>
</dbReference>
<dbReference type="Pfam" id="PF00389">
    <property type="entry name" value="2-Hacid_dh"/>
    <property type="match status" value="1"/>
</dbReference>
<reference evidence="7 10" key="2">
    <citation type="submission" date="2020-04" db="EMBL/GenBank/DDBJ databases">
        <title>Antimicrobial susceptibility and clonality of vaginal-derived multi-drug resistant Mobiluncus isolates in China.</title>
        <authorList>
            <person name="Zhang X."/>
        </authorList>
    </citation>
    <scope>NUCLEOTIDE SEQUENCE [LARGE SCALE GENOMIC DNA]</scope>
    <source>
        <strain evidence="7 10">19</strain>
    </source>
</reference>
<dbReference type="PROSITE" id="PS00670">
    <property type="entry name" value="D_2_HYDROXYACID_DH_2"/>
    <property type="match status" value="1"/>
</dbReference>
<dbReference type="EMBL" id="UASJ01000001">
    <property type="protein sequence ID" value="SQB63293.1"/>
    <property type="molecule type" value="Genomic_DNA"/>
</dbReference>
<dbReference type="GeneID" id="55564791"/>
<dbReference type="OMA" id="QITPHNA"/>
<dbReference type="InterPro" id="IPR029753">
    <property type="entry name" value="D-isomer_DH_CS"/>
</dbReference>
<dbReference type="InterPro" id="IPR006139">
    <property type="entry name" value="D-isomer_2_OHA_DH_cat_dom"/>
</dbReference>
<dbReference type="InterPro" id="IPR050223">
    <property type="entry name" value="D-isomer_2-hydroxyacid_DH"/>
</dbReference>
<evidence type="ECO:0000256" key="3">
    <source>
        <dbReference type="ARBA" id="ARBA00023027"/>
    </source>
</evidence>
<dbReference type="SUPFAM" id="SSF51735">
    <property type="entry name" value="NAD(P)-binding Rossmann-fold domains"/>
    <property type="match status" value="1"/>
</dbReference>
<evidence type="ECO:0000313" key="8">
    <source>
        <dbReference type="EMBL" id="SQB63293.1"/>
    </source>
</evidence>
<dbReference type="FunFam" id="3.40.50.720:FF:000203">
    <property type="entry name" value="D-3-phosphoglycerate dehydrogenase (SerA)"/>
    <property type="match status" value="1"/>
</dbReference>
<dbReference type="PANTHER" id="PTHR10996">
    <property type="entry name" value="2-HYDROXYACID DEHYDROGENASE-RELATED"/>
    <property type="match status" value="1"/>
</dbReference>
<evidence type="ECO:0000259" key="5">
    <source>
        <dbReference type="Pfam" id="PF00389"/>
    </source>
</evidence>
<dbReference type="Proteomes" id="UP000553981">
    <property type="component" value="Unassembled WGS sequence"/>
</dbReference>
<dbReference type="GO" id="GO:0016618">
    <property type="term" value="F:hydroxypyruvate reductase [NAD(P)H] activity"/>
    <property type="evidence" value="ECO:0007669"/>
    <property type="project" value="TreeGrafter"/>
</dbReference>
<dbReference type="PROSITE" id="PS00065">
    <property type="entry name" value="D_2_HYDROXYACID_DH_1"/>
    <property type="match status" value="1"/>
</dbReference>
<protein>
    <submittedName>
        <fullName evidence="8">Glyoxylate/hydroxypyruvate reductase B</fullName>
        <ecNumber evidence="8">1.1.1.79</ecNumber>
    </submittedName>
    <submittedName>
        <fullName evidence="7">Phosphoglycerate dehydrogenase</fullName>
    </submittedName>
</protein>
<keyword evidence="2 4" id="KW-0560">Oxidoreductase</keyword>
<dbReference type="InterPro" id="IPR029752">
    <property type="entry name" value="D-isomer_DH_CS1"/>
</dbReference>
<dbReference type="GO" id="GO:0005829">
    <property type="term" value="C:cytosol"/>
    <property type="evidence" value="ECO:0007669"/>
    <property type="project" value="TreeGrafter"/>
</dbReference>
<evidence type="ECO:0000313" key="10">
    <source>
        <dbReference type="Proteomes" id="UP000553981"/>
    </source>
</evidence>
<gene>
    <name evidence="8" type="primary">ghrB</name>
    <name evidence="7" type="ORF">HHJ67_00210</name>
    <name evidence="8" type="ORF">NCTC11820_00057</name>
</gene>
<evidence type="ECO:0000313" key="9">
    <source>
        <dbReference type="Proteomes" id="UP000250245"/>
    </source>
</evidence>
<name>A0A2X2YK61_9ACTO</name>
<feature type="domain" description="D-isomer specific 2-hydroxyacid dehydrogenase NAD-binding" evidence="6">
    <location>
        <begin position="118"/>
        <end position="288"/>
    </location>
</feature>
<evidence type="ECO:0000256" key="4">
    <source>
        <dbReference type="RuleBase" id="RU003719"/>
    </source>
</evidence>
<proteinExistence type="inferred from homology"/>
<dbReference type="Pfam" id="PF02826">
    <property type="entry name" value="2-Hacid_dh_C"/>
    <property type="match status" value="1"/>
</dbReference>